<evidence type="ECO:0000256" key="6">
    <source>
        <dbReference type="SAM" id="MobiDB-lite"/>
    </source>
</evidence>
<organism evidence="9 10">
    <name type="scientific">Stephania cephalantha</name>
    <dbReference type="NCBI Taxonomy" id="152367"/>
    <lineage>
        <taxon>Eukaryota</taxon>
        <taxon>Viridiplantae</taxon>
        <taxon>Streptophyta</taxon>
        <taxon>Embryophyta</taxon>
        <taxon>Tracheophyta</taxon>
        <taxon>Spermatophyta</taxon>
        <taxon>Magnoliopsida</taxon>
        <taxon>Ranunculales</taxon>
        <taxon>Menispermaceae</taxon>
        <taxon>Menispermoideae</taxon>
        <taxon>Cissampelideae</taxon>
        <taxon>Stephania</taxon>
    </lineage>
</organism>
<feature type="transmembrane region" description="Helical" evidence="7">
    <location>
        <begin position="288"/>
        <end position="313"/>
    </location>
</feature>
<feature type="transmembrane region" description="Helical" evidence="7">
    <location>
        <begin position="333"/>
        <end position="356"/>
    </location>
</feature>
<dbReference type="InterPro" id="IPR002293">
    <property type="entry name" value="AA/rel_permease1"/>
</dbReference>
<protein>
    <recommendedName>
        <fullName evidence="8">Cationic amino acid transporter C-terminal domain-containing protein</fullName>
    </recommendedName>
</protein>
<feature type="transmembrane region" description="Helical" evidence="7">
    <location>
        <begin position="468"/>
        <end position="491"/>
    </location>
</feature>
<feature type="transmembrane region" description="Helical" evidence="7">
    <location>
        <begin position="406"/>
        <end position="428"/>
    </location>
</feature>
<evidence type="ECO:0000256" key="3">
    <source>
        <dbReference type="ARBA" id="ARBA00022692"/>
    </source>
</evidence>
<evidence type="ECO:0000259" key="8">
    <source>
        <dbReference type="Pfam" id="PF13906"/>
    </source>
</evidence>
<feature type="transmembrane region" description="Helical" evidence="7">
    <location>
        <begin position="440"/>
        <end position="462"/>
    </location>
</feature>
<dbReference type="Pfam" id="PF13520">
    <property type="entry name" value="AA_permease_2"/>
    <property type="match status" value="1"/>
</dbReference>
<evidence type="ECO:0000256" key="4">
    <source>
        <dbReference type="ARBA" id="ARBA00022989"/>
    </source>
</evidence>
<feature type="transmembrane region" description="Helical" evidence="7">
    <location>
        <begin position="89"/>
        <end position="111"/>
    </location>
</feature>
<keyword evidence="5 7" id="KW-0472">Membrane</keyword>
<dbReference type="GO" id="GO:0015171">
    <property type="term" value="F:amino acid transmembrane transporter activity"/>
    <property type="evidence" value="ECO:0007669"/>
    <property type="project" value="TreeGrafter"/>
</dbReference>
<dbReference type="EMBL" id="JBBNAG010000011">
    <property type="protein sequence ID" value="KAK9095056.1"/>
    <property type="molecule type" value="Genomic_DNA"/>
</dbReference>
<evidence type="ECO:0000256" key="1">
    <source>
        <dbReference type="ARBA" id="ARBA00004141"/>
    </source>
</evidence>
<feature type="region of interest" description="Disordered" evidence="6">
    <location>
        <begin position="566"/>
        <end position="585"/>
    </location>
</feature>
<sequence>METTLQCLSTTNFSSYLKSLSQTPHRLRRRVLATWTPDQELNQIRERSGADMKRKLRWHDLVALGVGGMLGVGVFVTTGQVALKVSGPSVFISYAIAGLSALLSSLCYTEFSVEIPVAGGAFSYLRITFGEFVGYFAGANILMEYVLSNAAVARSFTDYLCFTFGGTHPNSWRVEVHGLAEDYNKLDFPAVALILLLTLCLCHSTKESSLLNLVMTIFHMVFFGFIIIAGFYHGSANNLIKPSGLTPFGVRGVFDGVALVYFGYIGYDSVSTMAEEIKNPSKDLPVGIVGSVVIVTLLYCLMTLSLCMMVPYNEISENTPFPAAFRKISGWNWAGNVVSAGASLGIVASLLVAMLGQARYLCVIGRARLIPFWLAKVHPLTGTPLNATLFLGTCTASVALFTDLEIVVQMISIGILVVFYLVANALVYRRYVIAANNVNVALPTQIFLLLLSSCSLGFSLSWKLKQQWWNLALFGAASLIVTAFFHCMVLCPPRATERWSVPLMPWPAAASIFLNVFLMTTLSKRAFQRFGIWACLVTLFYVLYGVHSSYTAEEIEGRIESNQVINPNQSNANGNHQNKQEISLV</sequence>
<keyword evidence="4 7" id="KW-1133">Transmembrane helix</keyword>
<feature type="transmembrane region" description="Helical" evidence="7">
    <location>
        <begin position="61"/>
        <end position="83"/>
    </location>
</feature>
<dbReference type="InterPro" id="IPR029485">
    <property type="entry name" value="CAT_C"/>
</dbReference>
<comment type="caution">
    <text evidence="9">The sequence shown here is derived from an EMBL/GenBank/DDBJ whole genome shotgun (WGS) entry which is preliminary data.</text>
</comment>
<reference evidence="9 10" key="1">
    <citation type="submission" date="2024-01" db="EMBL/GenBank/DDBJ databases">
        <title>Genome assemblies of Stephania.</title>
        <authorList>
            <person name="Yang L."/>
        </authorList>
    </citation>
    <scope>NUCLEOTIDE SEQUENCE [LARGE SCALE GENOMIC DNA]</scope>
    <source>
        <strain evidence="9">JXDWG</strain>
        <tissue evidence="9">Leaf</tissue>
    </source>
</reference>
<feature type="transmembrane region" description="Helical" evidence="7">
    <location>
        <begin position="248"/>
        <end position="267"/>
    </location>
</feature>
<evidence type="ECO:0000256" key="5">
    <source>
        <dbReference type="ARBA" id="ARBA00023136"/>
    </source>
</evidence>
<feature type="transmembrane region" description="Helical" evidence="7">
    <location>
        <begin position="377"/>
        <end position="400"/>
    </location>
</feature>
<feature type="domain" description="Cationic amino acid transporter C-terminal" evidence="8">
    <location>
        <begin position="499"/>
        <end position="549"/>
    </location>
</feature>
<feature type="transmembrane region" description="Helical" evidence="7">
    <location>
        <begin position="210"/>
        <end position="232"/>
    </location>
</feature>
<feature type="transmembrane region" description="Helical" evidence="7">
    <location>
        <begin position="503"/>
        <end position="520"/>
    </location>
</feature>
<evidence type="ECO:0000313" key="10">
    <source>
        <dbReference type="Proteomes" id="UP001419268"/>
    </source>
</evidence>
<gene>
    <name evidence="9" type="ORF">Scep_026525</name>
</gene>
<dbReference type="AlphaFoldDB" id="A0AAP0HSM1"/>
<name>A0AAP0HSM1_9MAGN</name>
<evidence type="ECO:0000313" key="9">
    <source>
        <dbReference type="EMBL" id="KAK9095056.1"/>
    </source>
</evidence>
<comment type="similarity">
    <text evidence="2">Belongs to the amino acid-polyamine-organocation (APC) superfamily. Cationic amino acid transporter (CAT) (TC 2.A.3.3) family.</text>
</comment>
<evidence type="ECO:0000256" key="7">
    <source>
        <dbReference type="SAM" id="Phobius"/>
    </source>
</evidence>
<dbReference type="PANTHER" id="PTHR43243">
    <property type="entry name" value="INNER MEMBRANE TRANSPORTER YGJI-RELATED"/>
    <property type="match status" value="1"/>
</dbReference>
<accession>A0AAP0HSM1</accession>
<dbReference type="Gene3D" id="1.20.1740.10">
    <property type="entry name" value="Amino acid/polyamine transporter I"/>
    <property type="match status" value="1"/>
</dbReference>
<keyword evidence="10" id="KW-1185">Reference proteome</keyword>
<feature type="transmembrane region" description="Helical" evidence="7">
    <location>
        <begin position="123"/>
        <end position="143"/>
    </location>
</feature>
<dbReference type="GO" id="GO:0005886">
    <property type="term" value="C:plasma membrane"/>
    <property type="evidence" value="ECO:0007669"/>
    <property type="project" value="TreeGrafter"/>
</dbReference>
<proteinExistence type="inferred from homology"/>
<dbReference type="Proteomes" id="UP001419268">
    <property type="component" value="Unassembled WGS sequence"/>
</dbReference>
<feature type="transmembrane region" description="Helical" evidence="7">
    <location>
        <begin position="526"/>
        <end position="544"/>
    </location>
</feature>
<comment type="subcellular location">
    <subcellularLocation>
        <location evidence="1">Membrane</location>
        <topology evidence="1">Multi-pass membrane protein</topology>
    </subcellularLocation>
</comment>
<dbReference type="PANTHER" id="PTHR43243:SF3">
    <property type="entry name" value="OS04G0543600 PROTEIN"/>
    <property type="match status" value="1"/>
</dbReference>
<dbReference type="Pfam" id="PF13906">
    <property type="entry name" value="AA_permease_C"/>
    <property type="match status" value="1"/>
</dbReference>
<keyword evidence="3 7" id="KW-0812">Transmembrane</keyword>
<feature type="transmembrane region" description="Helical" evidence="7">
    <location>
        <begin position="186"/>
        <end position="203"/>
    </location>
</feature>
<evidence type="ECO:0000256" key="2">
    <source>
        <dbReference type="ARBA" id="ARBA00008572"/>
    </source>
</evidence>